<dbReference type="InterPro" id="IPR009057">
    <property type="entry name" value="Homeodomain-like_sf"/>
</dbReference>
<accession>A0A1G7HJ13</accession>
<gene>
    <name evidence="4" type="ORF">SAMN04488121_101493</name>
</gene>
<dbReference type="Pfam" id="PF12833">
    <property type="entry name" value="HTH_18"/>
    <property type="match status" value="1"/>
</dbReference>
<evidence type="ECO:0000259" key="3">
    <source>
        <dbReference type="PROSITE" id="PS01124"/>
    </source>
</evidence>
<evidence type="ECO:0000256" key="1">
    <source>
        <dbReference type="ARBA" id="ARBA00023015"/>
    </source>
</evidence>
<dbReference type="Proteomes" id="UP000199045">
    <property type="component" value="Unassembled WGS sequence"/>
</dbReference>
<dbReference type="PANTHER" id="PTHR47893">
    <property type="entry name" value="REGULATORY PROTEIN PCHR"/>
    <property type="match status" value="1"/>
</dbReference>
<protein>
    <submittedName>
        <fullName evidence="4">AraC-type DNA-binding protein</fullName>
    </submittedName>
</protein>
<dbReference type="AlphaFoldDB" id="A0A1G7HJ13"/>
<keyword evidence="4" id="KW-0238">DNA-binding</keyword>
<evidence type="ECO:0000313" key="5">
    <source>
        <dbReference type="Proteomes" id="UP000199045"/>
    </source>
</evidence>
<dbReference type="OrthoDB" id="657775at2"/>
<sequence>MTLPLSISTHIGQPILFTPGMPDAFSSYALQGTKPFYAASDSFGCILFQQVANHSYNAWVSHYIINKPTAFKVKGNVDDLLLHHTLKGNMFYELNSHESETFQHQMNIVVASRLRHVVRFKAAGIYIALDIQIPVDDLKSYQESFPVVQDLLKKLDNENTITLLDQHMIAHERLRNIIQDITERQLPKAASEKYREQKTGELIIESLDMLSRYLTDANGLSAADHERGQKTEVHLLKHLQQPSPPTLKQLARFAGTNEKKLEEIFRSRHGITVYDFFQNARMRIIYRKLTETAVPLQDLAEEFGYTDYSSFSYAVKKRFSMSPRELRKNSSINS</sequence>
<dbReference type="SMART" id="SM00342">
    <property type="entry name" value="HTH_ARAC"/>
    <property type="match status" value="1"/>
</dbReference>
<dbReference type="SUPFAM" id="SSF46689">
    <property type="entry name" value="Homeodomain-like"/>
    <property type="match status" value="1"/>
</dbReference>
<dbReference type="STRING" id="104663.SAMN04488121_101493"/>
<organism evidence="4 5">
    <name type="scientific">Chitinophaga filiformis</name>
    <name type="common">Myxococcus filiformis</name>
    <name type="synonym">Flexibacter filiformis</name>
    <dbReference type="NCBI Taxonomy" id="104663"/>
    <lineage>
        <taxon>Bacteria</taxon>
        <taxon>Pseudomonadati</taxon>
        <taxon>Bacteroidota</taxon>
        <taxon>Chitinophagia</taxon>
        <taxon>Chitinophagales</taxon>
        <taxon>Chitinophagaceae</taxon>
        <taxon>Chitinophaga</taxon>
    </lineage>
</organism>
<dbReference type="PROSITE" id="PS01124">
    <property type="entry name" value="HTH_ARAC_FAMILY_2"/>
    <property type="match status" value="1"/>
</dbReference>
<dbReference type="RefSeq" id="WP_089828638.1">
    <property type="nucleotide sequence ID" value="NZ_FNBN01000001.1"/>
</dbReference>
<name>A0A1G7HJ13_CHIFI</name>
<dbReference type="InterPro" id="IPR018060">
    <property type="entry name" value="HTH_AraC"/>
</dbReference>
<dbReference type="Gene3D" id="1.10.10.60">
    <property type="entry name" value="Homeodomain-like"/>
    <property type="match status" value="1"/>
</dbReference>
<proteinExistence type="predicted"/>
<feature type="domain" description="HTH araC/xylS-type" evidence="3">
    <location>
        <begin position="229"/>
        <end position="329"/>
    </location>
</feature>
<dbReference type="GO" id="GO:0043565">
    <property type="term" value="F:sequence-specific DNA binding"/>
    <property type="evidence" value="ECO:0007669"/>
    <property type="project" value="InterPro"/>
</dbReference>
<dbReference type="PANTHER" id="PTHR47893:SF1">
    <property type="entry name" value="REGULATORY PROTEIN PCHR"/>
    <property type="match status" value="1"/>
</dbReference>
<keyword evidence="2" id="KW-0804">Transcription</keyword>
<dbReference type="InterPro" id="IPR053142">
    <property type="entry name" value="PchR_regulatory_protein"/>
</dbReference>
<evidence type="ECO:0000256" key="2">
    <source>
        <dbReference type="ARBA" id="ARBA00023163"/>
    </source>
</evidence>
<keyword evidence="1" id="KW-0805">Transcription regulation</keyword>
<reference evidence="4 5" key="1">
    <citation type="submission" date="2016-10" db="EMBL/GenBank/DDBJ databases">
        <authorList>
            <person name="de Groot N.N."/>
        </authorList>
    </citation>
    <scope>NUCLEOTIDE SEQUENCE [LARGE SCALE GENOMIC DNA]</scope>
    <source>
        <strain evidence="4 5">DSM 527</strain>
    </source>
</reference>
<evidence type="ECO:0000313" key="4">
    <source>
        <dbReference type="EMBL" id="SDF00480.1"/>
    </source>
</evidence>
<dbReference type="GO" id="GO:0003700">
    <property type="term" value="F:DNA-binding transcription factor activity"/>
    <property type="evidence" value="ECO:0007669"/>
    <property type="project" value="InterPro"/>
</dbReference>
<dbReference type="EMBL" id="FNBN01000001">
    <property type="protein sequence ID" value="SDF00480.1"/>
    <property type="molecule type" value="Genomic_DNA"/>
</dbReference>